<reference evidence="2 3" key="1">
    <citation type="submission" date="2019-04" db="EMBL/GenBank/DDBJ databases">
        <title>Friends and foes A comparative genomics studyof 23 Aspergillus species from section Flavi.</title>
        <authorList>
            <consortium name="DOE Joint Genome Institute"/>
            <person name="Kjaerbolling I."/>
            <person name="Vesth T."/>
            <person name="Frisvad J.C."/>
            <person name="Nybo J.L."/>
            <person name="Theobald S."/>
            <person name="Kildgaard S."/>
            <person name="Isbrandt T."/>
            <person name="Kuo A."/>
            <person name="Sato A."/>
            <person name="Lyhne E.K."/>
            <person name="Kogle M.E."/>
            <person name="Wiebenga A."/>
            <person name="Kun R.S."/>
            <person name="Lubbers R.J."/>
            <person name="Makela M.R."/>
            <person name="Barry K."/>
            <person name="Chovatia M."/>
            <person name="Clum A."/>
            <person name="Daum C."/>
            <person name="Haridas S."/>
            <person name="He G."/>
            <person name="LaButti K."/>
            <person name="Lipzen A."/>
            <person name="Mondo S."/>
            <person name="Riley R."/>
            <person name="Salamov A."/>
            <person name="Simmons B.A."/>
            <person name="Magnuson J.K."/>
            <person name="Henrissat B."/>
            <person name="Mortensen U.H."/>
            <person name="Larsen T.O."/>
            <person name="Devries R.P."/>
            <person name="Grigoriev I.V."/>
            <person name="Machida M."/>
            <person name="Baker S.E."/>
            <person name="Andersen M.R."/>
        </authorList>
    </citation>
    <scope>NUCLEOTIDE SEQUENCE [LARGE SCALE GENOMIC DNA]</scope>
    <source>
        <strain evidence="2 3">CBS 763.97</strain>
    </source>
</reference>
<feature type="compositionally biased region" description="Polar residues" evidence="1">
    <location>
        <begin position="56"/>
        <end position="70"/>
    </location>
</feature>
<protein>
    <submittedName>
        <fullName evidence="2">Uncharacterized protein</fullName>
    </submittedName>
</protein>
<gene>
    <name evidence="2" type="ORF">BDV27DRAFT_12948</name>
</gene>
<evidence type="ECO:0000313" key="2">
    <source>
        <dbReference type="EMBL" id="KAE8362917.1"/>
    </source>
</evidence>
<proteinExistence type="predicted"/>
<organism evidence="2 3">
    <name type="scientific">Aspergillus caelatus</name>
    <dbReference type="NCBI Taxonomy" id="61420"/>
    <lineage>
        <taxon>Eukaryota</taxon>
        <taxon>Fungi</taxon>
        <taxon>Dikarya</taxon>
        <taxon>Ascomycota</taxon>
        <taxon>Pezizomycotina</taxon>
        <taxon>Eurotiomycetes</taxon>
        <taxon>Eurotiomycetidae</taxon>
        <taxon>Eurotiales</taxon>
        <taxon>Aspergillaceae</taxon>
        <taxon>Aspergillus</taxon>
        <taxon>Aspergillus subgen. Circumdati</taxon>
    </lineage>
</organism>
<dbReference type="RefSeq" id="XP_031925998.1">
    <property type="nucleotide sequence ID" value="XM_032067209.1"/>
</dbReference>
<dbReference type="GeneID" id="43651655"/>
<dbReference type="EMBL" id="ML737689">
    <property type="protein sequence ID" value="KAE8362917.1"/>
    <property type="molecule type" value="Genomic_DNA"/>
</dbReference>
<evidence type="ECO:0000256" key="1">
    <source>
        <dbReference type="SAM" id="MobiDB-lite"/>
    </source>
</evidence>
<accession>A0A5N6ZZA9</accession>
<keyword evidence="3" id="KW-1185">Reference proteome</keyword>
<feature type="region of interest" description="Disordered" evidence="1">
    <location>
        <begin position="56"/>
        <end position="76"/>
    </location>
</feature>
<name>A0A5N6ZZA9_9EURO</name>
<evidence type="ECO:0000313" key="3">
    <source>
        <dbReference type="Proteomes" id="UP000326268"/>
    </source>
</evidence>
<sequence>MAANHNEAWDGRSVNSTNQQLAFVATKHDPDAERKVVLLPANDPRSRLFVVNTPNQNFAGLQSPPTSQQGGIPWRQTDSESVHTSFEEDWNPQPAMPSTKFHFTGCTFAESHIVNGDVVKDVSQQRTLSNTQYQFEKSKFENKSQAVNGNMEGDVYLKVVDIYNSNNNNSSSSSSNSNS</sequence>
<dbReference type="AlphaFoldDB" id="A0A5N6ZZA9"/>
<dbReference type="OrthoDB" id="4446655at2759"/>
<dbReference type="Proteomes" id="UP000326268">
    <property type="component" value="Unassembled WGS sequence"/>
</dbReference>